<dbReference type="RefSeq" id="WP_078671149.1">
    <property type="nucleotide sequence ID" value="NZ_FUWZ01000003.1"/>
</dbReference>
<feature type="signal peptide" evidence="1">
    <location>
        <begin position="1"/>
        <end position="18"/>
    </location>
</feature>
<proteinExistence type="predicted"/>
<evidence type="ECO:0000256" key="1">
    <source>
        <dbReference type="SAM" id="SignalP"/>
    </source>
</evidence>
<dbReference type="EMBL" id="FUWZ01000003">
    <property type="protein sequence ID" value="SKA33370.1"/>
    <property type="molecule type" value="Genomic_DNA"/>
</dbReference>
<dbReference type="OrthoDB" id="951410at2"/>
<feature type="domain" description="Lipid/polyisoprenoid-binding YceI-like" evidence="2">
    <location>
        <begin position="41"/>
        <end position="222"/>
    </location>
</feature>
<gene>
    <name evidence="3" type="ORF">SAMN04488128_103826</name>
</gene>
<dbReference type="SUPFAM" id="SSF101874">
    <property type="entry name" value="YceI-like"/>
    <property type="match status" value="1"/>
</dbReference>
<evidence type="ECO:0000259" key="2">
    <source>
        <dbReference type="SMART" id="SM00867"/>
    </source>
</evidence>
<dbReference type="InterPro" id="IPR036761">
    <property type="entry name" value="TTHA0802/YceI-like_sf"/>
</dbReference>
<dbReference type="Proteomes" id="UP000190367">
    <property type="component" value="Unassembled WGS sequence"/>
</dbReference>
<sequence>MKQTVPAIVLLMTLAACGGGASTDQAKTEEKKEAAVATGAAYVIDTATTAVQWRATHKGGFAPRFGTIKVTDGTLNVENGAVSSGSFNVDLNALAVDPASITEPEKKPADLEGHLKSGDFFDVAKYPSAKFVITGVAPYDSSKQKSLLPGATNLISGNLTLKDSTLNITFPAQITVGANDVVANAKFVIDRSAWGISYKTEGSPENWMISKDVEIGFSLKAAKK</sequence>
<dbReference type="SMART" id="SM00867">
    <property type="entry name" value="YceI"/>
    <property type="match status" value="1"/>
</dbReference>
<dbReference type="AlphaFoldDB" id="A0A1T4SYR4"/>
<dbReference type="InterPro" id="IPR007372">
    <property type="entry name" value="Lipid/polyisoprenoid-bd_YceI"/>
</dbReference>
<reference evidence="4" key="1">
    <citation type="submission" date="2017-02" db="EMBL/GenBank/DDBJ databases">
        <authorList>
            <person name="Varghese N."/>
            <person name="Submissions S."/>
        </authorList>
    </citation>
    <scope>NUCLEOTIDE SEQUENCE [LARGE SCALE GENOMIC DNA]</scope>
    <source>
        <strain evidence="4">DSM 22224</strain>
    </source>
</reference>
<accession>A0A1T4SYR4</accession>
<dbReference type="Gene3D" id="2.40.128.110">
    <property type="entry name" value="Lipid/polyisoprenoid-binding, YceI-like"/>
    <property type="match status" value="1"/>
</dbReference>
<dbReference type="PROSITE" id="PS51257">
    <property type="entry name" value="PROKAR_LIPOPROTEIN"/>
    <property type="match status" value="1"/>
</dbReference>
<evidence type="ECO:0000313" key="3">
    <source>
        <dbReference type="EMBL" id="SKA33370.1"/>
    </source>
</evidence>
<evidence type="ECO:0000313" key="4">
    <source>
        <dbReference type="Proteomes" id="UP000190367"/>
    </source>
</evidence>
<organism evidence="3 4">
    <name type="scientific">Chitinophaga eiseniae</name>
    <dbReference type="NCBI Taxonomy" id="634771"/>
    <lineage>
        <taxon>Bacteria</taxon>
        <taxon>Pseudomonadati</taxon>
        <taxon>Bacteroidota</taxon>
        <taxon>Chitinophagia</taxon>
        <taxon>Chitinophagales</taxon>
        <taxon>Chitinophagaceae</taxon>
        <taxon>Chitinophaga</taxon>
    </lineage>
</organism>
<dbReference type="PANTHER" id="PTHR34406:SF1">
    <property type="entry name" value="PROTEIN YCEI"/>
    <property type="match status" value="1"/>
</dbReference>
<name>A0A1T4SYR4_9BACT</name>
<keyword evidence="1" id="KW-0732">Signal</keyword>
<protein>
    <submittedName>
        <fullName evidence="3">Polyisoprenoid-binding protein YceI</fullName>
    </submittedName>
</protein>
<dbReference type="PANTHER" id="PTHR34406">
    <property type="entry name" value="PROTEIN YCEI"/>
    <property type="match status" value="1"/>
</dbReference>
<feature type="chain" id="PRO_5012436744" evidence="1">
    <location>
        <begin position="19"/>
        <end position="224"/>
    </location>
</feature>
<keyword evidence="4" id="KW-1185">Reference proteome</keyword>
<dbReference type="Pfam" id="PF04264">
    <property type="entry name" value="YceI"/>
    <property type="match status" value="1"/>
</dbReference>